<comment type="caution">
    <text evidence="2">The sequence shown here is derived from an EMBL/GenBank/DDBJ whole genome shotgun (WGS) entry which is preliminary data.</text>
</comment>
<keyword evidence="1" id="KW-0472">Membrane</keyword>
<protein>
    <submittedName>
        <fullName evidence="2">Uncharacterized protein</fullName>
    </submittedName>
</protein>
<keyword evidence="1" id="KW-0812">Transmembrane</keyword>
<feature type="transmembrane region" description="Helical" evidence="1">
    <location>
        <begin position="93"/>
        <end position="113"/>
    </location>
</feature>
<feature type="transmembrane region" description="Helical" evidence="1">
    <location>
        <begin position="20"/>
        <end position="39"/>
    </location>
</feature>
<gene>
    <name evidence="2" type="ORF">PAUR_a1186</name>
</gene>
<accession>A0ABR9E9T6</accession>
<evidence type="ECO:0000256" key="1">
    <source>
        <dbReference type="SAM" id="Phobius"/>
    </source>
</evidence>
<dbReference type="RefSeq" id="WP_192507138.1">
    <property type="nucleotide sequence ID" value="NZ_AQGV01000012.1"/>
</dbReference>
<sequence length="145" mass="16234">MIESIEKDVKSYEAKAGAMLGTINTSIFFIVLFSIYVLMPDFFQSICEILSRTMLSLIDEASTEPNSGNGLRGASEVFLSLSKSRDTVGDLKGVLTTIPVLFAAIFAGSYVNYRLIFNKLHELNMLKHKENIKKSEQEHTNTYEP</sequence>
<proteinExistence type="predicted"/>
<evidence type="ECO:0000313" key="3">
    <source>
        <dbReference type="Proteomes" id="UP000615755"/>
    </source>
</evidence>
<dbReference type="Proteomes" id="UP000615755">
    <property type="component" value="Unassembled WGS sequence"/>
</dbReference>
<keyword evidence="3" id="KW-1185">Reference proteome</keyword>
<name>A0ABR9E9T6_9GAMM</name>
<dbReference type="EMBL" id="AQGV01000012">
    <property type="protein sequence ID" value="MBE0367755.1"/>
    <property type="molecule type" value="Genomic_DNA"/>
</dbReference>
<evidence type="ECO:0000313" key="2">
    <source>
        <dbReference type="EMBL" id="MBE0367755.1"/>
    </source>
</evidence>
<keyword evidence="1" id="KW-1133">Transmembrane helix</keyword>
<reference evidence="2 3" key="1">
    <citation type="submission" date="2015-03" db="EMBL/GenBank/DDBJ databases">
        <title>Genome sequence of Pseudoalteromonas aurantia.</title>
        <authorList>
            <person name="Xie B.-B."/>
            <person name="Rong J.-C."/>
            <person name="Qin Q.-L."/>
            <person name="Zhang Y.-Z."/>
        </authorList>
    </citation>
    <scope>NUCLEOTIDE SEQUENCE [LARGE SCALE GENOMIC DNA]</scope>
    <source>
        <strain evidence="2 3">208</strain>
    </source>
</reference>
<organism evidence="2 3">
    <name type="scientific">Pseudoalteromonas aurantia 208</name>
    <dbReference type="NCBI Taxonomy" id="1314867"/>
    <lineage>
        <taxon>Bacteria</taxon>
        <taxon>Pseudomonadati</taxon>
        <taxon>Pseudomonadota</taxon>
        <taxon>Gammaproteobacteria</taxon>
        <taxon>Alteromonadales</taxon>
        <taxon>Pseudoalteromonadaceae</taxon>
        <taxon>Pseudoalteromonas</taxon>
    </lineage>
</organism>